<dbReference type="Proteomes" id="UP000026961">
    <property type="component" value="Chromosome 4"/>
</dbReference>
<dbReference type="Gramene" id="OGLUM04G14210.3">
    <property type="protein sequence ID" value="OGLUM04G14210.3"/>
    <property type="gene ID" value="OGLUM04G14210"/>
</dbReference>
<dbReference type="PANTHER" id="PTHR35754:SF2">
    <property type="entry name" value="ATP SYNTHASE SUBUNIT B"/>
    <property type="match status" value="1"/>
</dbReference>
<accession>A0A0D9ZLI0</accession>
<keyword evidence="2" id="KW-1185">Reference proteome</keyword>
<dbReference type="EnsemblPlants" id="OGLUM04G14210.3">
    <property type="protein sequence ID" value="OGLUM04G14210.3"/>
    <property type="gene ID" value="OGLUM04G14210"/>
</dbReference>
<evidence type="ECO:0000313" key="1">
    <source>
        <dbReference type="EnsemblPlants" id="OGLUM04G14210.3"/>
    </source>
</evidence>
<sequence>MEALLKLEKVQRVLSLMGSRGLSGSGSDSGASDGGGGDRFLAHFLLFLVQPFDSLSMEKKALLVSDLLRKVNVDTLEEVCHLGSIDCTSGEGRIIPASTSDQDISLGDPLQPNKKLKLHAEKLTVQEAPMLDDLNEYNLQMVPGNDASLTVLERENRTSNEASLTGMLNVLDDLLQRQGLMTDQLRNELKSGIQYWSLERKLCQALSRNDKISIEDVMEAIHLKSFDYRVLNLLMYRLTGQQDDVMNNTFNILRMFAAIYGPSEAPKMLAKCIGEAEEKYERFSKKLDPTLSGSYWRRCEEATKEGGKMSGHAYGTWNIPPLIRDEEFFRLERSNKRDASAITIT</sequence>
<reference evidence="1" key="1">
    <citation type="submission" date="2015-04" db="UniProtKB">
        <authorList>
            <consortium name="EnsemblPlants"/>
        </authorList>
    </citation>
    <scope>IDENTIFICATION</scope>
</reference>
<name>A0A0D9ZLI0_9ORYZ</name>
<dbReference type="PANTHER" id="PTHR35754">
    <property type="entry name" value="ATP SYNTHASE SUBUNIT B"/>
    <property type="match status" value="1"/>
</dbReference>
<proteinExistence type="predicted"/>
<reference evidence="1" key="2">
    <citation type="submission" date="2018-05" db="EMBL/GenBank/DDBJ databases">
        <title>OgluRS3 (Oryza glumaepatula Reference Sequence Version 3).</title>
        <authorList>
            <person name="Zhang J."/>
            <person name="Kudrna D."/>
            <person name="Lee S."/>
            <person name="Talag J."/>
            <person name="Welchert J."/>
            <person name="Wing R.A."/>
        </authorList>
    </citation>
    <scope>NUCLEOTIDE SEQUENCE [LARGE SCALE GENOMIC DNA]</scope>
</reference>
<protein>
    <submittedName>
        <fullName evidence="1">Uncharacterized protein</fullName>
    </submittedName>
</protein>
<evidence type="ECO:0000313" key="2">
    <source>
        <dbReference type="Proteomes" id="UP000026961"/>
    </source>
</evidence>
<organism evidence="1">
    <name type="scientific">Oryza glumipatula</name>
    <dbReference type="NCBI Taxonomy" id="40148"/>
    <lineage>
        <taxon>Eukaryota</taxon>
        <taxon>Viridiplantae</taxon>
        <taxon>Streptophyta</taxon>
        <taxon>Embryophyta</taxon>
        <taxon>Tracheophyta</taxon>
        <taxon>Spermatophyta</taxon>
        <taxon>Magnoliopsida</taxon>
        <taxon>Liliopsida</taxon>
        <taxon>Poales</taxon>
        <taxon>Poaceae</taxon>
        <taxon>BOP clade</taxon>
        <taxon>Oryzoideae</taxon>
        <taxon>Oryzeae</taxon>
        <taxon>Oryzinae</taxon>
        <taxon>Oryza</taxon>
    </lineage>
</organism>
<dbReference type="AlphaFoldDB" id="A0A0D9ZLI0"/>